<dbReference type="EMBL" id="CP137310">
    <property type="protein sequence ID" value="WQF84884.1"/>
    <property type="molecule type" value="Genomic_DNA"/>
</dbReference>
<dbReference type="GeneID" id="87946400"/>
<evidence type="ECO:0000256" key="1">
    <source>
        <dbReference type="SAM" id="MobiDB-lite"/>
    </source>
</evidence>
<evidence type="ECO:0000313" key="2">
    <source>
        <dbReference type="EMBL" id="WQF84884.1"/>
    </source>
</evidence>
<organism evidence="2 3">
    <name type="scientific">Colletotrichum destructivum</name>
    <dbReference type="NCBI Taxonomy" id="34406"/>
    <lineage>
        <taxon>Eukaryota</taxon>
        <taxon>Fungi</taxon>
        <taxon>Dikarya</taxon>
        <taxon>Ascomycota</taxon>
        <taxon>Pezizomycotina</taxon>
        <taxon>Sordariomycetes</taxon>
        <taxon>Hypocreomycetidae</taxon>
        <taxon>Glomerellales</taxon>
        <taxon>Glomerellaceae</taxon>
        <taxon>Colletotrichum</taxon>
        <taxon>Colletotrichum destructivum species complex</taxon>
    </lineage>
</organism>
<feature type="region of interest" description="Disordered" evidence="1">
    <location>
        <begin position="126"/>
        <end position="160"/>
    </location>
</feature>
<keyword evidence="3" id="KW-1185">Reference proteome</keyword>
<accession>A0AAX4INC2</accession>
<dbReference type="Proteomes" id="UP001322277">
    <property type="component" value="Chromosome 6"/>
</dbReference>
<gene>
    <name evidence="2" type="ORF">CDEST_09898</name>
</gene>
<protein>
    <submittedName>
        <fullName evidence="2">Uncharacterized protein</fullName>
    </submittedName>
</protein>
<dbReference type="RefSeq" id="XP_062782107.1">
    <property type="nucleotide sequence ID" value="XM_062926056.1"/>
</dbReference>
<reference evidence="3" key="1">
    <citation type="journal article" date="2023" name="bioRxiv">
        <title>Complete genome of the Medicago anthracnose fungus, Colletotrichum destructivum, reveals a mini-chromosome-like region within a core chromosome.</title>
        <authorList>
            <person name="Lapalu N."/>
            <person name="Simon A."/>
            <person name="Lu A."/>
            <person name="Plaumann P.-L."/>
            <person name="Amselem J."/>
            <person name="Pigne S."/>
            <person name="Auger A."/>
            <person name="Koch C."/>
            <person name="Dallery J.-F."/>
            <person name="O'Connell R.J."/>
        </authorList>
    </citation>
    <scope>NUCLEOTIDE SEQUENCE [LARGE SCALE GENOMIC DNA]</scope>
    <source>
        <strain evidence="3">CBS 520.97</strain>
    </source>
</reference>
<proteinExistence type="predicted"/>
<dbReference type="AlphaFoldDB" id="A0AAX4INC2"/>
<name>A0AAX4INC2_9PEZI</name>
<sequence length="217" mass="24098">MRVFTYRVTNLSWHLDRNVTRNKVRVDKNPIRQFRRALVPVCSGQHPLNPILEEPQSKSCRASSAIRPSCSFQICYNAVTATTMHRPDGYCPPLQINKARCALHDGFPACVFRFIAEGGRDDTPKKLRDWSARHHHETTSYSREPSGQLNRQIGAEPRSAGTGTLPSYPLAALSTLSSFQSSPLSSTPFGLLETEVGYLLNHKSLSILSGVTNGSIF</sequence>
<feature type="compositionally biased region" description="Polar residues" evidence="1">
    <location>
        <begin position="139"/>
        <end position="151"/>
    </location>
</feature>
<evidence type="ECO:0000313" key="3">
    <source>
        <dbReference type="Proteomes" id="UP001322277"/>
    </source>
</evidence>
<dbReference type="KEGG" id="cdet:87946400"/>